<evidence type="ECO:0000256" key="2">
    <source>
        <dbReference type="SAM" id="Phobius"/>
    </source>
</evidence>
<feature type="region of interest" description="Disordered" evidence="1">
    <location>
        <begin position="1"/>
        <end position="23"/>
    </location>
</feature>
<protein>
    <recommendedName>
        <fullName evidence="5">HECT domain-containing protein</fullName>
    </recommendedName>
</protein>
<proteinExistence type="predicted"/>
<reference evidence="3 4" key="1">
    <citation type="journal article" date="2022" name="bioRxiv">
        <title>Genomics of Preaxostyla Flagellates Illuminates Evolutionary Transitions and the Path Towards Mitochondrial Loss.</title>
        <authorList>
            <person name="Novak L.V.F."/>
            <person name="Treitli S.C."/>
            <person name="Pyrih J."/>
            <person name="Halakuc P."/>
            <person name="Pipaliya S.V."/>
            <person name="Vacek V."/>
            <person name="Brzon O."/>
            <person name="Soukal P."/>
            <person name="Eme L."/>
            <person name="Dacks J.B."/>
            <person name="Karnkowska A."/>
            <person name="Elias M."/>
            <person name="Hampl V."/>
        </authorList>
    </citation>
    <scope>NUCLEOTIDE SEQUENCE [LARGE SCALE GENOMIC DNA]</scope>
    <source>
        <strain evidence="3">NAU3</strain>
        <tissue evidence="3">Gut</tissue>
    </source>
</reference>
<feature type="transmembrane region" description="Helical" evidence="2">
    <location>
        <begin position="3251"/>
        <end position="3268"/>
    </location>
</feature>
<comment type="caution">
    <text evidence="3">The sequence shown here is derived from an EMBL/GenBank/DDBJ whole genome shotgun (WGS) entry which is preliminary data.</text>
</comment>
<dbReference type="EMBL" id="JARBJD010000012">
    <property type="protein sequence ID" value="KAK2962156.1"/>
    <property type="molecule type" value="Genomic_DNA"/>
</dbReference>
<feature type="compositionally biased region" description="Polar residues" evidence="1">
    <location>
        <begin position="1440"/>
        <end position="1461"/>
    </location>
</feature>
<feature type="region of interest" description="Disordered" evidence="1">
    <location>
        <begin position="1440"/>
        <end position="1468"/>
    </location>
</feature>
<gene>
    <name evidence="3" type="ORF">BLNAU_2816</name>
</gene>
<evidence type="ECO:0000313" key="3">
    <source>
        <dbReference type="EMBL" id="KAK2962156.1"/>
    </source>
</evidence>
<evidence type="ECO:0000256" key="1">
    <source>
        <dbReference type="SAM" id="MobiDB-lite"/>
    </source>
</evidence>
<keyword evidence="4" id="KW-1185">Reference proteome</keyword>
<name>A0ABQ9YEH0_9EUKA</name>
<organism evidence="3 4">
    <name type="scientific">Blattamonas nauphoetae</name>
    <dbReference type="NCBI Taxonomy" id="2049346"/>
    <lineage>
        <taxon>Eukaryota</taxon>
        <taxon>Metamonada</taxon>
        <taxon>Preaxostyla</taxon>
        <taxon>Oxymonadida</taxon>
        <taxon>Blattamonas</taxon>
    </lineage>
</organism>
<evidence type="ECO:0008006" key="5">
    <source>
        <dbReference type="Google" id="ProtNLM"/>
    </source>
</evidence>
<sequence length="3362" mass="374827">MSTAPERDSGGYTPFYQDSSPEQERTLAKQASVYQFAHSIAGQSFVENPPNPDISLDYQARTNLFRNLKDLFEQKILEKKGHESYDQLFNPPIDLNALFCEQQRIPSHIQPSPLPLIQPSLASLSLSATILSTLCQENKEFTSIVLPILDTAVSSLSFTRESADSSFTSEILLKNLSSLLSPSSLNIQTPELIDLSITSLLSLARTTGNISFSVAAADTLSKTFDLSHDPRPIHQSLESYKNELSTCFYEMDNSKTSKTSPLSPISPKINNVMSIATDSQTFFFLDQRLVISKLTEAQNTSKQLIYHDKHWRTLSSVVPTPTEPSQHLRFDLIGIQHPTRLILVAPHSVTRPCASSNSTPFPLLTVIDPDTMEVRETITEGPGSTGRKFVRHSLASNYAQIAEHIAALQSLFPSEPPSKLTPQYLQSCGYVEYSRYVSDGTFLFEITILLHDPTRAFSPESVRTPSLSILTTQSVKFMYVTVYSLYSPNSVDLVSSFVLTFTTGSFHECSICETVSYEYTTATTSDTIYYCPICTASLESKDKIQKQYKEITPGDALDSPPSSQKELIKWERIGWDAQEDDSLKPYEEHNLDPFIVCQECYVRGNTRPHCGRLESNTSTLGNPLPYADGKSTRTRHLPSHTLLPFDSVLQAQGKPAHITPANFERSYLIPVGTFFLFIDVKGSHMMHTFVIRGEADRIRSIVTESHSTGVLSPPAIPTELFQTSIYSSQTLRDGLLCYDRKRKSIFQLNDNWTLQQSTFRKVSLVPDLDIYSLSPELFELDTALALRKAQESFGKEPTQTNHLLLTAILSSLKEKAVHPFVTMHTSFPPIADTTVTPQTLLSVLSSLNSQLPTEMLSTTATHISFNVDVSLSMFTSLQSLLTFHNTLAPTLSFNTDTLSVEASSFIQSLSMALELLIQHLISGSRQDICFEQDNEVFDKIHTSLEQLFKTLKPLLNPAHPSSILLKSLLTMAILISSIEYRPKLFTSSLQTLSESIGQTNDSSLAVGMSSALLAPCRHTYGILNSLVDVLTALDNPSTIGSTFLTQLFKSLLLPFPKLPTYSFITDSHSPSISLLVLIFNTLTLQSIPGSSLVTLAVNLIKSFTLSIQAIATDTKSDTVFATFRDSPIPLLSSHILSLVGTLLKSVSAEAFSIVIEPLLQFSFTLNNFISFLPPAWHAQLSQFISVFTHKPLFTNSKQHIMHSSKSGKEDVTRRVIHPSDVPSAVLALTKSIKSSTAPFSLFLNVKNAAGYIIVATNTTRGSFQVFETDPASRKEFNKIDSEPTGTSAIVSFESIDQFASNRGPQLGSFSELPSTSFTLLTQLKTDELFANSDPEDGETIMFKLMLINTSMYIPMGDTALPHSVITEFEKKVTTIATDGSDTVPCEGSSVCMFNDTQKCVIVNSPSCILDVKIGNVEDGEQNLFVVPFYSTQTTNYFSSVRSGSTSSPMDVSDTKPQSSQPALPIKEESSTVTLSDGQQLLALLRSSLLITRTGVAHDPNNAVQHLEILQKCVSETKDIGLLTLHPIFLDTFCSIITTTIRSVRRGSPSNVQTELEHLMNLICTLFSACMEQLCTTEHSDDTNIFNLVKNSTDLLSIFNEQSFLNGSVAISQTQSQILSSILSSISLFFETNSFQTINVPILLWTIGKFLFLVVEALPSLPDRKETIIKITLKGLSYITFFTHFLLDRSDTKSLIFLTTSVPAVQFLKCVEILIQNGIPIEFSDDDVNSLITDLTTLASTHPLVLVCERARKLLAAIFVFIPPLQSRTLSPFQPHPSAQPSSLPFADANQQMIELVASSVSSSESPLVILSYFPQEMKRVLSFMLIGNSAASTPLHSIFHSLFAPSINLTSFTTNPSQEQLQSFQASVVSTILEQIDTFQSVFVILTEESTALPYSEENSALLQTEQNVLDCLNESLLGKSVLFEHVQAKRPTFVETLLEQFVQLAAYIKQTYQNPTPKNRSFNRSLANLHIVMSSLVRSLAASFPDRTKQFILAKNASFVENGLKSLPPFLTETLAATISRKGDTESTIAPKLSPSTTTIQADIPTIPEILQDTLIASWGLSEEHPQSPVLAPPDSPVPAPDTSEETNLLLQLLRGLAGESFDDSPLIARRERMQQQSTAERVTQPTDKRDTSIEIKASDGSNTFSGSSAAMFIDALNTIMPVCFSHCKKCLRLQFVRCPACLTPLVHPNQVSQKENGDLKFTCDNCDKDFETLGQCSCSDKIININSKEADVPFVFFGLMHKSEMNALGKWLVREIDDKPEDRNDVPPHEKRDYDYQIKTINRLRQEREDGHDLDCVLLHDPNTSVIRVAMHGRGNIPLKFNFQKDGIILEDYEREDPKNPSETICESVEIPPSAFRHPILPFPPQHYWSLLSTLTPNPNDLPAFDMSSLLVNSRPINVTWGVLPCVVAVSDPFKSSWVRYTSSFDFRKVSMQPREGKMQMGWFLYGTPLSARSLTIRFHLRRLLSLEVGGMLTHADTNKMKQLKDQLDRYVGTMTHTQLLYYASHWERAIPASMQSYDENDMNHPIHALMQSSNKKRFKRTEAHMLTQFMYTPSLIFLESTNLRPSSSLDRAMGIPPLQITASILSLLDLRRFHRTLIICPDYIHFPMAVARISTSGHVLALGGSSGVDAYKRICEQLGRNPLKGSTGPIDFLRESASSTVGAAVPTNFLFHEGHILSLSRSLFAFDRIYICSEMDDHTLLHALSLLDTQSYLVRRLQRLNGKEEPYNPTGTHEDDKPFLLFANRANGEVKKFIPNTMALEEKFKNKTPKGRPSDTMRFYSYRPNCPTYIPQLESSLVAVNGIGGPAKIVVNPMELSQTSIVPLLQLSAPSAQAAIEENTHRSICMTLPNLKNLLFTHISTDTDMIPSHVVVPQILREHIGRTRPTLTQTFLHPPSQISSMMLWTKTETLWGMIVTDQYRVCQRHVLPHNPRELQAHDAWLTVESELVAAGQSHPAYEPTGSHNFAIASFAPRNRVQRFFDTFFLECRDCRLHGGEGLCVPCLAGSHKAHHHTKENPADYHSNHTPLRVSHAFCDCDESMEISSSSRKYECTENPLNPPVSISSLYPNSQYRIQSLPPELSLSDAQKEKKKKAWLDRWRTYDPTFDVFTPTTGPPTKGQFIWACPTRGILPPHFISTHHASLLTRQDQHVIFAGQLYDDGLYSEQIEVGPKRFPGDLSLVEGMDSVRVEESSSSDSDSDSGPEKEEPSTKPTPSFDSHLSLGLMSLLAASNPNEEERFPPPIQPWRQFRVLLYGIVFLAVLFNLERLVPLYKVPFVIPLVKRIQNIVAHIPEILLFVFLIYYLLLMLFNKLLTPPLTSFDIVNDEEALKSKQIAAKTRIMRYETDNIPILELNERMYGI</sequence>
<keyword evidence="2" id="KW-0472">Membrane</keyword>
<dbReference type="Proteomes" id="UP001281761">
    <property type="component" value="Unassembled WGS sequence"/>
</dbReference>
<evidence type="ECO:0000313" key="4">
    <source>
        <dbReference type="Proteomes" id="UP001281761"/>
    </source>
</evidence>
<keyword evidence="2" id="KW-1133">Transmembrane helix</keyword>
<keyword evidence="2" id="KW-0812">Transmembrane</keyword>
<feature type="region of interest" description="Disordered" evidence="1">
    <location>
        <begin position="3189"/>
        <end position="3219"/>
    </location>
</feature>
<feature type="transmembrane region" description="Helical" evidence="2">
    <location>
        <begin position="3289"/>
        <end position="3311"/>
    </location>
</feature>
<accession>A0ABQ9YEH0</accession>